<name>A0A151NIQ0_ALLMI</name>
<accession>A0A151NIQ0</accession>
<evidence type="ECO:0000313" key="3">
    <source>
        <dbReference type="Proteomes" id="UP000050525"/>
    </source>
</evidence>
<dbReference type="AlphaFoldDB" id="A0A151NIQ0"/>
<evidence type="ECO:0000313" key="2">
    <source>
        <dbReference type="EMBL" id="KYO36667.1"/>
    </source>
</evidence>
<protein>
    <submittedName>
        <fullName evidence="2">Uncharacterized protein</fullName>
    </submittedName>
</protein>
<sequence length="78" mass="8748">MVGLGEWVGVWGSEGAGLSKGWRTIMFLHWLYLGYTQMLRGNDPALQIKAFTPPKAVQIPQQNKGKQTRKGFPGFLTR</sequence>
<keyword evidence="3" id="KW-1185">Reference proteome</keyword>
<comment type="caution">
    <text evidence="2">The sequence shown here is derived from an EMBL/GenBank/DDBJ whole genome shotgun (WGS) entry which is preliminary data.</text>
</comment>
<dbReference type="EMBL" id="AKHW03002956">
    <property type="protein sequence ID" value="KYO36667.1"/>
    <property type="molecule type" value="Genomic_DNA"/>
</dbReference>
<gene>
    <name evidence="2" type="ORF">Y1Q_0024345</name>
</gene>
<evidence type="ECO:0000256" key="1">
    <source>
        <dbReference type="SAM" id="MobiDB-lite"/>
    </source>
</evidence>
<organism evidence="2 3">
    <name type="scientific">Alligator mississippiensis</name>
    <name type="common">American alligator</name>
    <dbReference type="NCBI Taxonomy" id="8496"/>
    <lineage>
        <taxon>Eukaryota</taxon>
        <taxon>Metazoa</taxon>
        <taxon>Chordata</taxon>
        <taxon>Craniata</taxon>
        <taxon>Vertebrata</taxon>
        <taxon>Euteleostomi</taxon>
        <taxon>Archelosauria</taxon>
        <taxon>Archosauria</taxon>
        <taxon>Crocodylia</taxon>
        <taxon>Alligatoridae</taxon>
        <taxon>Alligatorinae</taxon>
        <taxon>Alligator</taxon>
    </lineage>
</organism>
<reference evidence="2 3" key="1">
    <citation type="journal article" date="2012" name="Genome Biol.">
        <title>Sequencing three crocodilian genomes to illuminate the evolution of archosaurs and amniotes.</title>
        <authorList>
            <person name="St John J.A."/>
            <person name="Braun E.L."/>
            <person name="Isberg S.R."/>
            <person name="Miles L.G."/>
            <person name="Chong A.Y."/>
            <person name="Gongora J."/>
            <person name="Dalzell P."/>
            <person name="Moran C."/>
            <person name="Bed'hom B."/>
            <person name="Abzhanov A."/>
            <person name="Burgess S.C."/>
            <person name="Cooksey A.M."/>
            <person name="Castoe T.A."/>
            <person name="Crawford N.G."/>
            <person name="Densmore L.D."/>
            <person name="Drew J.C."/>
            <person name="Edwards S.V."/>
            <person name="Faircloth B.C."/>
            <person name="Fujita M.K."/>
            <person name="Greenwold M.J."/>
            <person name="Hoffmann F.G."/>
            <person name="Howard J.M."/>
            <person name="Iguchi T."/>
            <person name="Janes D.E."/>
            <person name="Khan S.Y."/>
            <person name="Kohno S."/>
            <person name="de Koning A.J."/>
            <person name="Lance S.L."/>
            <person name="McCarthy F.M."/>
            <person name="McCormack J.E."/>
            <person name="Merchant M.E."/>
            <person name="Peterson D.G."/>
            <person name="Pollock D.D."/>
            <person name="Pourmand N."/>
            <person name="Raney B.J."/>
            <person name="Roessler K.A."/>
            <person name="Sanford J.R."/>
            <person name="Sawyer R.H."/>
            <person name="Schmidt C.J."/>
            <person name="Triplett E.W."/>
            <person name="Tuberville T.D."/>
            <person name="Venegas-Anaya M."/>
            <person name="Howard J.T."/>
            <person name="Jarvis E.D."/>
            <person name="Guillette L.J.Jr."/>
            <person name="Glenn T.C."/>
            <person name="Green R.E."/>
            <person name="Ray D.A."/>
        </authorList>
    </citation>
    <scope>NUCLEOTIDE SEQUENCE [LARGE SCALE GENOMIC DNA]</scope>
    <source>
        <strain evidence="2">KSC_2009_1</strain>
    </source>
</reference>
<feature type="region of interest" description="Disordered" evidence="1">
    <location>
        <begin position="57"/>
        <end position="78"/>
    </location>
</feature>
<dbReference type="Proteomes" id="UP000050525">
    <property type="component" value="Unassembled WGS sequence"/>
</dbReference>
<proteinExistence type="predicted"/>